<proteinExistence type="predicted"/>
<sequence length="119" mass="13197">MHKVDIRSLQLRYLETIGTSQREASIYKFLSALATLAHEFGSAACHYRLDAPSFTPQAIGRETGIAASRRRERTRPPRHALARRSFRLLQMNGDASGSTDAVSPVDPAPALRGYPVRYA</sequence>
<feature type="region of interest" description="Disordered" evidence="1">
    <location>
        <begin position="61"/>
        <end position="81"/>
    </location>
</feature>
<dbReference type="Proteomes" id="UP000596205">
    <property type="component" value="Chromosome 2"/>
</dbReference>
<evidence type="ECO:0000256" key="1">
    <source>
        <dbReference type="SAM" id="MobiDB-lite"/>
    </source>
</evidence>
<accession>A0A7T7AJK2</accession>
<dbReference type="AlphaFoldDB" id="A0A7T7AJK2"/>
<dbReference type="RefSeq" id="WP_124828325.1">
    <property type="nucleotide sequence ID" value="NZ_CADEPR010000001.1"/>
</dbReference>
<evidence type="ECO:0000313" key="3">
    <source>
        <dbReference type="Proteomes" id="UP000596205"/>
    </source>
</evidence>
<name>A0A7T7AJK2_9BURK</name>
<dbReference type="EMBL" id="CP066770">
    <property type="protein sequence ID" value="QQK04995.1"/>
    <property type="molecule type" value="Genomic_DNA"/>
</dbReference>
<protein>
    <submittedName>
        <fullName evidence="2">Uncharacterized protein</fullName>
    </submittedName>
</protein>
<feature type="compositionally biased region" description="Basic residues" evidence="1">
    <location>
        <begin position="68"/>
        <end position="81"/>
    </location>
</feature>
<gene>
    <name evidence="2" type="ORF">JFN94_27190</name>
</gene>
<evidence type="ECO:0000313" key="2">
    <source>
        <dbReference type="EMBL" id="QQK04995.1"/>
    </source>
</evidence>
<reference evidence="2 3" key="1">
    <citation type="submission" date="2020-12" db="EMBL/GenBank/DDBJ databases">
        <title>Complete genome sequence of Burkholderia anthina BJQ0011.</title>
        <authorList>
            <person name="Xu Y."/>
        </authorList>
    </citation>
    <scope>NUCLEOTIDE SEQUENCE [LARGE SCALE GENOMIC DNA]</scope>
    <source>
        <strain evidence="2 3">BJQ0011</strain>
    </source>
</reference>
<dbReference type="KEGG" id="bann:JFN94_27190"/>
<organism evidence="2 3">
    <name type="scientific">Burkholderia anthina</name>
    <dbReference type="NCBI Taxonomy" id="179879"/>
    <lineage>
        <taxon>Bacteria</taxon>
        <taxon>Pseudomonadati</taxon>
        <taxon>Pseudomonadota</taxon>
        <taxon>Betaproteobacteria</taxon>
        <taxon>Burkholderiales</taxon>
        <taxon>Burkholderiaceae</taxon>
        <taxon>Burkholderia</taxon>
        <taxon>Burkholderia cepacia complex</taxon>
    </lineage>
</organism>